<evidence type="ECO:0000256" key="2">
    <source>
        <dbReference type="ARBA" id="ARBA00022475"/>
    </source>
</evidence>
<feature type="domain" description="EamA" evidence="7">
    <location>
        <begin position="6"/>
        <end position="144"/>
    </location>
</feature>
<feature type="transmembrane region" description="Helical" evidence="6">
    <location>
        <begin position="188"/>
        <end position="206"/>
    </location>
</feature>
<keyword evidence="4 6" id="KW-1133">Transmembrane helix</keyword>
<keyword evidence="9" id="KW-1185">Reference proteome</keyword>
<evidence type="ECO:0000313" key="8">
    <source>
        <dbReference type="EMBL" id="CAI3944387.1"/>
    </source>
</evidence>
<feature type="transmembrane region" description="Helical" evidence="6">
    <location>
        <begin position="99"/>
        <end position="120"/>
    </location>
</feature>
<feature type="transmembrane region" description="Helical" evidence="6">
    <location>
        <begin position="271"/>
        <end position="290"/>
    </location>
</feature>
<evidence type="ECO:0000259" key="7">
    <source>
        <dbReference type="Pfam" id="PF00892"/>
    </source>
</evidence>
<keyword evidence="5 6" id="KW-0472">Membrane</keyword>
<dbReference type="RefSeq" id="WP_034336637.1">
    <property type="nucleotide sequence ID" value="NZ_CAMXCH010000002.1"/>
</dbReference>
<protein>
    <submittedName>
        <fullName evidence="8">Threonine/homoserine efflux transporter RhtA (RhtA)</fullName>
    </submittedName>
</protein>
<feature type="transmembrane region" description="Helical" evidence="6">
    <location>
        <begin position="37"/>
        <end position="56"/>
    </location>
</feature>
<evidence type="ECO:0000313" key="9">
    <source>
        <dbReference type="Proteomes" id="UP001154272"/>
    </source>
</evidence>
<proteinExistence type="predicted"/>
<dbReference type="InterPro" id="IPR051258">
    <property type="entry name" value="Diverse_Substrate_Transporter"/>
</dbReference>
<dbReference type="Proteomes" id="UP001154272">
    <property type="component" value="Unassembled WGS sequence"/>
</dbReference>
<evidence type="ECO:0000256" key="5">
    <source>
        <dbReference type="ARBA" id="ARBA00023136"/>
    </source>
</evidence>
<comment type="caution">
    <text evidence="8">The sequence shown here is derived from an EMBL/GenBank/DDBJ whole genome shotgun (WGS) entry which is preliminary data.</text>
</comment>
<keyword evidence="3 6" id="KW-0812">Transmembrane</keyword>
<feature type="transmembrane region" description="Helical" evidence="6">
    <location>
        <begin position="127"/>
        <end position="147"/>
    </location>
</feature>
<feature type="transmembrane region" description="Helical" evidence="6">
    <location>
        <begin position="218"/>
        <end position="235"/>
    </location>
</feature>
<dbReference type="SUPFAM" id="SSF103481">
    <property type="entry name" value="Multidrug resistance efflux transporter EmrE"/>
    <property type="match status" value="2"/>
</dbReference>
<gene>
    <name evidence="8" type="ORF">R83534S58_LOCUS1327</name>
</gene>
<evidence type="ECO:0000256" key="1">
    <source>
        <dbReference type="ARBA" id="ARBA00004651"/>
    </source>
</evidence>
<dbReference type="InterPro" id="IPR000620">
    <property type="entry name" value="EamA_dom"/>
</dbReference>
<organism evidence="8 9">
    <name type="scientific">Commensalibacter papalotli</name>
    <name type="common">ex Botero et al. 2024</name>
    <dbReference type="NCBI Taxonomy" id="2972766"/>
    <lineage>
        <taxon>Bacteria</taxon>
        <taxon>Pseudomonadati</taxon>
        <taxon>Pseudomonadota</taxon>
        <taxon>Alphaproteobacteria</taxon>
        <taxon>Acetobacterales</taxon>
        <taxon>Acetobacteraceae</taxon>
    </lineage>
</organism>
<dbReference type="Pfam" id="PF00892">
    <property type="entry name" value="EamA"/>
    <property type="match status" value="2"/>
</dbReference>
<evidence type="ECO:0000256" key="4">
    <source>
        <dbReference type="ARBA" id="ARBA00022989"/>
    </source>
</evidence>
<feature type="transmembrane region" description="Helical" evidence="6">
    <location>
        <begin position="242"/>
        <end position="265"/>
    </location>
</feature>
<evidence type="ECO:0000256" key="6">
    <source>
        <dbReference type="SAM" id="Phobius"/>
    </source>
</evidence>
<dbReference type="PANTHER" id="PTHR42920:SF5">
    <property type="entry name" value="EAMA DOMAIN-CONTAINING PROTEIN"/>
    <property type="match status" value="1"/>
</dbReference>
<dbReference type="InterPro" id="IPR037185">
    <property type="entry name" value="EmrE-like"/>
</dbReference>
<comment type="subcellular location">
    <subcellularLocation>
        <location evidence="1">Cell membrane</location>
        <topology evidence="1">Multi-pass membrane protein</topology>
    </subcellularLocation>
</comment>
<name>A0ABM9HPY7_9PROT</name>
<accession>A0ABM9HPY7</accession>
<dbReference type="PANTHER" id="PTHR42920">
    <property type="entry name" value="OS03G0707200 PROTEIN-RELATED"/>
    <property type="match status" value="1"/>
</dbReference>
<feature type="domain" description="EamA" evidence="7">
    <location>
        <begin position="156"/>
        <end position="287"/>
    </location>
</feature>
<keyword evidence="2" id="KW-1003">Cell membrane</keyword>
<evidence type="ECO:0000256" key="3">
    <source>
        <dbReference type="ARBA" id="ARBA00022692"/>
    </source>
</evidence>
<feature type="transmembrane region" description="Helical" evidence="6">
    <location>
        <begin position="153"/>
        <end position="176"/>
    </location>
</feature>
<reference evidence="8" key="1">
    <citation type="submission" date="2022-10" db="EMBL/GenBank/DDBJ databases">
        <authorList>
            <person name="Botero Cardona J."/>
        </authorList>
    </citation>
    <scope>NUCLEOTIDE SEQUENCE</scope>
    <source>
        <strain evidence="8">R-83534</strain>
    </source>
</reference>
<sequence length="297" mass="32216">MSAKLQGIILVLLGTISYGLPASLIKLSKQDGITEANILFFQFFFGCLALGILYFFSSKKINPNETQLDPSAKRHLILSGTALALTNSFYFTSLEYVSVAIAAVMLMQSVWITSVLDFFFKKTIPSPIQILCIIGVLLGTILTTNLIGTEIVISPLGLFLSFMSGVCYAITIMVTNNLAPQASAFGRAYYISLGAFIIICILWGWSINLSIIPLSLKWGMIIACFSIILPLLLFAKGMPKITAGIGGVLSALELPAAIIFAYFILNEQISILQFTGVIVIFIAISSVNLTNNKSIKE</sequence>
<dbReference type="EMBL" id="CAMXCH010000002">
    <property type="protein sequence ID" value="CAI3944387.1"/>
    <property type="molecule type" value="Genomic_DNA"/>
</dbReference>